<sequence length="224" mass="23715">MGPLTAQAQRSRFLLLAPERFLPALSRSLDPRAAVQSLPHSLSRPSDSAAAPPLQLRLSQELPQRPDVTAPPPPQTRQEEGGERRRGCGACAGAAGPLSRRLRPGERAIAASATWRYGVAGGRACARGPAFHVPRAAITLEEPLFSSTLLCPLTNSGPTHLTAPLLPHCMLRSLRFPGGQRGPVGAPASRPRIVGDHLLEARSHGGELFCRIGGEKGGGIPHFK</sequence>
<feature type="region of interest" description="Disordered" evidence="1">
    <location>
        <begin position="32"/>
        <end position="90"/>
    </location>
</feature>
<protein>
    <submittedName>
        <fullName evidence="3">Uncharacterized protein LOC110344414</fullName>
    </submittedName>
</protein>
<dbReference type="Proteomes" id="UP000694906">
    <property type="component" value="Unplaced"/>
</dbReference>
<feature type="compositionally biased region" description="Basic and acidic residues" evidence="1">
    <location>
        <begin position="77"/>
        <end position="86"/>
    </location>
</feature>
<evidence type="ECO:0000313" key="2">
    <source>
        <dbReference type="Proteomes" id="UP000694906"/>
    </source>
</evidence>
<dbReference type="RefSeq" id="XP_021094096.1">
    <property type="nucleotide sequence ID" value="XM_021238437.1"/>
</dbReference>
<gene>
    <name evidence="3" type="primary">LOC110344414</name>
</gene>
<dbReference type="AlphaFoldDB" id="A0AAX6RB29"/>
<accession>A0AAX6RB29</accession>
<dbReference type="GeneID" id="110344414"/>
<organism evidence="2 3">
    <name type="scientific">Heterocephalus glaber</name>
    <name type="common">Naked mole rat</name>
    <dbReference type="NCBI Taxonomy" id="10181"/>
    <lineage>
        <taxon>Eukaryota</taxon>
        <taxon>Metazoa</taxon>
        <taxon>Chordata</taxon>
        <taxon>Craniata</taxon>
        <taxon>Vertebrata</taxon>
        <taxon>Euteleostomi</taxon>
        <taxon>Mammalia</taxon>
        <taxon>Eutheria</taxon>
        <taxon>Euarchontoglires</taxon>
        <taxon>Glires</taxon>
        <taxon>Rodentia</taxon>
        <taxon>Hystricomorpha</taxon>
        <taxon>Bathyergidae</taxon>
        <taxon>Heterocephalus</taxon>
    </lineage>
</organism>
<reference evidence="3" key="1">
    <citation type="submission" date="2025-08" db="UniProtKB">
        <authorList>
            <consortium name="RefSeq"/>
        </authorList>
    </citation>
    <scope>IDENTIFICATION</scope>
</reference>
<evidence type="ECO:0000256" key="1">
    <source>
        <dbReference type="SAM" id="MobiDB-lite"/>
    </source>
</evidence>
<keyword evidence="2" id="KW-1185">Reference proteome</keyword>
<proteinExistence type="predicted"/>
<evidence type="ECO:0000313" key="3">
    <source>
        <dbReference type="RefSeq" id="XP_021094096.1"/>
    </source>
</evidence>
<name>A0AAX6RB29_HETGA</name>